<protein>
    <submittedName>
        <fullName evidence="1">Uncharacterized protein</fullName>
    </submittedName>
</protein>
<organism evidence="1 2">
    <name type="scientific">Yoonia sediminilitoris</name>
    <dbReference type="NCBI Taxonomy" id="1286148"/>
    <lineage>
        <taxon>Bacteria</taxon>
        <taxon>Pseudomonadati</taxon>
        <taxon>Pseudomonadota</taxon>
        <taxon>Alphaproteobacteria</taxon>
        <taxon>Rhodobacterales</taxon>
        <taxon>Paracoccaceae</taxon>
        <taxon>Yoonia</taxon>
    </lineage>
</organism>
<evidence type="ECO:0000313" key="1">
    <source>
        <dbReference type="EMBL" id="PUB13712.1"/>
    </source>
</evidence>
<sequence length="73" mass="8213">MPVRTGSNFEMKTENGKQVWYWTDKVGSQCGSDRKWRYEVQVGDSVRRDAGTCPDGSKWAEMTISALGNPVQV</sequence>
<dbReference type="Proteomes" id="UP000244523">
    <property type="component" value="Unassembled WGS sequence"/>
</dbReference>
<reference evidence="1 2" key="1">
    <citation type="submission" date="2018-04" db="EMBL/GenBank/DDBJ databases">
        <title>Genomic Encyclopedia of Archaeal and Bacterial Type Strains, Phase II (KMG-II): from individual species to whole genera.</title>
        <authorList>
            <person name="Goeker M."/>
        </authorList>
    </citation>
    <scope>NUCLEOTIDE SEQUENCE [LARGE SCALE GENOMIC DNA]</scope>
    <source>
        <strain evidence="1 2">DSM 29955</strain>
    </source>
</reference>
<name>A0A2T6KF02_9RHOB</name>
<dbReference type="EMBL" id="QBUD01000007">
    <property type="protein sequence ID" value="PUB13712.1"/>
    <property type="molecule type" value="Genomic_DNA"/>
</dbReference>
<proteinExistence type="predicted"/>
<gene>
    <name evidence="1" type="ORF">C8N45_107173</name>
</gene>
<comment type="caution">
    <text evidence="1">The sequence shown here is derived from an EMBL/GenBank/DDBJ whole genome shotgun (WGS) entry which is preliminary data.</text>
</comment>
<evidence type="ECO:0000313" key="2">
    <source>
        <dbReference type="Proteomes" id="UP000244523"/>
    </source>
</evidence>
<keyword evidence="2" id="KW-1185">Reference proteome</keyword>
<accession>A0A2T6KF02</accession>
<dbReference type="AlphaFoldDB" id="A0A2T6KF02"/>